<dbReference type="AlphaFoldDB" id="A0AA35TCR0"/>
<accession>A0AA35TCR0</accession>
<feature type="compositionally biased region" description="Basic residues" evidence="1">
    <location>
        <begin position="153"/>
        <end position="165"/>
    </location>
</feature>
<feature type="compositionally biased region" description="Polar residues" evidence="1">
    <location>
        <begin position="137"/>
        <end position="152"/>
    </location>
</feature>
<evidence type="ECO:0000256" key="1">
    <source>
        <dbReference type="SAM" id="MobiDB-lite"/>
    </source>
</evidence>
<keyword evidence="3" id="KW-1185">Reference proteome</keyword>
<comment type="caution">
    <text evidence="2">The sequence shown here is derived from an EMBL/GenBank/DDBJ whole genome shotgun (WGS) entry which is preliminary data.</text>
</comment>
<organism evidence="2 3">
    <name type="scientific">Geodia barretti</name>
    <name type="common">Barrett's horny sponge</name>
    <dbReference type="NCBI Taxonomy" id="519541"/>
    <lineage>
        <taxon>Eukaryota</taxon>
        <taxon>Metazoa</taxon>
        <taxon>Porifera</taxon>
        <taxon>Demospongiae</taxon>
        <taxon>Heteroscleromorpha</taxon>
        <taxon>Tetractinellida</taxon>
        <taxon>Astrophorina</taxon>
        <taxon>Geodiidae</taxon>
        <taxon>Geodia</taxon>
    </lineage>
</organism>
<feature type="region of interest" description="Disordered" evidence="1">
    <location>
        <begin position="135"/>
        <end position="199"/>
    </location>
</feature>
<dbReference type="Proteomes" id="UP001174909">
    <property type="component" value="Unassembled WGS sequence"/>
</dbReference>
<protein>
    <submittedName>
        <fullName evidence="2">Uncharacterized protein</fullName>
    </submittedName>
</protein>
<sequence length="260" mass="29113">MGDELEVVIDATTYSLVVPPRSDTELVVAERKKLLGHIDLKTLVEDLSRVGKCIRVASNGVTAAGPKFTELQIEIQDLGYDVTKLCDKSAITVSSSTNVPVPDHYRPAATYEYLLDNLEDVALDTLASVSKLAGQMGRSSQRAPRSVDNQANKVRKWPKRRRCRRATSTTCPDQTERRGATEEKRSSRMTSVKDARRAELDAERAVREYEMKEDEALRHSVTTEYSGAPYQRLTSSYLVHVLGVTEGEGEESEHWKKKKI</sequence>
<dbReference type="PANTHER" id="PTHR37508:SF1">
    <property type="entry name" value="TRANSMEMBRANE PROTEIN"/>
    <property type="match status" value="1"/>
</dbReference>
<evidence type="ECO:0000313" key="2">
    <source>
        <dbReference type="EMBL" id="CAI8045568.1"/>
    </source>
</evidence>
<evidence type="ECO:0000313" key="3">
    <source>
        <dbReference type="Proteomes" id="UP001174909"/>
    </source>
</evidence>
<name>A0AA35TCR0_GEOBA</name>
<reference evidence="2" key="1">
    <citation type="submission" date="2023-03" db="EMBL/GenBank/DDBJ databases">
        <authorList>
            <person name="Steffen K."/>
            <person name="Cardenas P."/>
        </authorList>
    </citation>
    <scope>NUCLEOTIDE SEQUENCE</scope>
</reference>
<dbReference type="PANTHER" id="PTHR37508">
    <property type="entry name" value="TRANSMEMBRANE PROTEIN"/>
    <property type="match status" value="1"/>
</dbReference>
<feature type="compositionally biased region" description="Basic and acidic residues" evidence="1">
    <location>
        <begin position="174"/>
        <end position="199"/>
    </location>
</feature>
<dbReference type="EMBL" id="CASHTH010003480">
    <property type="protein sequence ID" value="CAI8045568.1"/>
    <property type="molecule type" value="Genomic_DNA"/>
</dbReference>
<proteinExistence type="predicted"/>
<gene>
    <name evidence="2" type="ORF">GBAR_LOCUS25206</name>
</gene>